<dbReference type="InterPro" id="IPR000276">
    <property type="entry name" value="GPCR_Rhodpsn"/>
</dbReference>
<dbReference type="InterPro" id="IPR050569">
    <property type="entry name" value="TAAR"/>
</dbReference>
<feature type="compositionally biased region" description="Polar residues" evidence="9">
    <location>
        <begin position="394"/>
        <end position="407"/>
    </location>
</feature>
<feature type="compositionally biased region" description="Polar residues" evidence="9">
    <location>
        <begin position="508"/>
        <end position="534"/>
    </location>
</feature>
<evidence type="ECO:0000256" key="10">
    <source>
        <dbReference type="SAM" id="Phobius"/>
    </source>
</evidence>
<feature type="region of interest" description="Disordered" evidence="9">
    <location>
        <begin position="501"/>
        <end position="534"/>
    </location>
</feature>
<dbReference type="SUPFAM" id="SSF81321">
    <property type="entry name" value="Family A G protein-coupled receptor-like"/>
    <property type="match status" value="1"/>
</dbReference>
<feature type="compositionally biased region" description="Basic and acidic residues" evidence="9">
    <location>
        <begin position="272"/>
        <end position="282"/>
    </location>
</feature>
<evidence type="ECO:0000256" key="1">
    <source>
        <dbReference type="ARBA" id="ARBA00004651"/>
    </source>
</evidence>
<evidence type="ECO:0000313" key="12">
    <source>
        <dbReference type="Proteomes" id="UP000694888"/>
    </source>
</evidence>
<feature type="compositionally biased region" description="Polar residues" evidence="9">
    <location>
        <begin position="283"/>
        <end position="292"/>
    </location>
</feature>
<evidence type="ECO:0000313" key="13">
    <source>
        <dbReference type="RefSeq" id="XP_012940560.2"/>
    </source>
</evidence>
<feature type="region of interest" description="Disordered" evidence="9">
    <location>
        <begin position="329"/>
        <end position="380"/>
    </location>
</feature>
<evidence type="ECO:0000256" key="7">
    <source>
        <dbReference type="ARBA" id="ARBA00023170"/>
    </source>
</evidence>
<evidence type="ECO:0000256" key="5">
    <source>
        <dbReference type="ARBA" id="ARBA00023040"/>
    </source>
</evidence>
<gene>
    <name evidence="13" type="primary">LOC101855353</name>
</gene>
<evidence type="ECO:0000256" key="2">
    <source>
        <dbReference type="ARBA" id="ARBA00022475"/>
    </source>
</evidence>
<evidence type="ECO:0000256" key="3">
    <source>
        <dbReference type="ARBA" id="ARBA00022692"/>
    </source>
</evidence>
<organism evidence="12 13">
    <name type="scientific">Aplysia californica</name>
    <name type="common">California sea hare</name>
    <dbReference type="NCBI Taxonomy" id="6500"/>
    <lineage>
        <taxon>Eukaryota</taxon>
        <taxon>Metazoa</taxon>
        <taxon>Spiralia</taxon>
        <taxon>Lophotrochozoa</taxon>
        <taxon>Mollusca</taxon>
        <taxon>Gastropoda</taxon>
        <taxon>Heterobranchia</taxon>
        <taxon>Euthyneura</taxon>
        <taxon>Tectipleura</taxon>
        <taxon>Aplysiida</taxon>
        <taxon>Aplysioidea</taxon>
        <taxon>Aplysiidae</taxon>
        <taxon>Aplysia</taxon>
    </lineage>
</organism>
<keyword evidence="12" id="KW-1185">Reference proteome</keyword>
<reference evidence="13" key="1">
    <citation type="submission" date="2025-08" db="UniProtKB">
        <authorList>
            <consortium name="RefSeq"/>
        </authorList>
    </citation>
    <scope>IDENTIFICATION</scope>
</reference>
<keyword evidence="5" id="KW-0297">G-protein coupled receptor</keyword>
<feature type="region of interest" description="Disordered" evidence="9">
    <location>
        <begin position="394"/>
        <end position="419"/>
    </location>
</feature>
<evidence type="ECO:0000256" key="8">
    <source>
        <dbReference type="ARBA" id="ARBA00023224"/>
    </source>
</evidence>
<sequence length="534" mass="58662">MATSPFACIFHFSCLIFGGVGMQVALALAIVDRYVAIVYPLRYATIVTYNVVCACVIGIHSFIGAFSFAPLLPGFNNWWKTCTCTFNLVLSTGYLYTLVSLIMISMVVSMTLYSKVLHVARRHQHRIHAVVSQQPTSEGRAVGVSSRGTPHTGVRTLQENLQFEGRERNISGRTKNNVPQTTENNVQFGEGKKQFNSFPNARLGSEQLVLASEPQFELKKDGSLSHTHQESGEVSERRYSHDSTHGEDNRVVCQSPRQLTLACSGWSVISRGDPDRAGDEVSNRSVSGSCTSPPGFHCPRAGQIVVKCDQLYTNDNICLGTPRRGMSLLTREQSGDKSDLVRTDPAREAESSHPGSALQTLTSRVGNDGQGFPDAGQNQGPLLECRIKFTQSSMDKYSSKQSRNSSQDQHKSRSPHLPNYESAYEDHMEVSEKSQGDTTYVSSEQTHCVPIPFIQADSQHTKVEHPGNAESKQVRNVPLALQFHQKVMGVSSVLRQTTGSGHSFAPYDTSSPVSAQTSTNQAQDRTNLAQETIE</sequence>
<dbReference type="GeneID" id="101855353"/>
<dbReference type="Gene3D" id="1.20.1070.10">
    <property type="entry name" value="Rhodopsin 7-helix transmembrane proteins"/>
    <property type="match status" value="1"/>
</dbReference>
<keyword evidence="6 10" id="KW-0472">Membrane</keyword>
<comment type="subcellular location">
    <subcellularLocation>
        <location evidence="1">Cell membrane</location>
        <topology evidence="1">Multi-pass membrane protein</topology>
    </subcellularLocation>
</comment>
<dbReference type="PANTHER" id="PTHR24249">
    <property type="entry name" value="HISTAMINE RECEPTOR-RELATED G-PROTEIN COUPLED RECEPTOR"/>
    <property type="match status" value="1"/>
</dbReference>
<feature type="transmembrane region" description="Helical" evidence="10">
    <location>
        <begin position="6"/>
        <end position="31"/>
    </location>
</feature>
<dbReference type="RefSeq" id="XP_012940560.2">
    <property type="nucleotide sequence ID" value="XM_013085106.2"/>
</dbReference>
<feature type="compositionally biased region" description="Basic and acidic residues" evidence="9">
    <location>
        <begin position="333"/>
        <end position="351"/>
    </location>
</feature>
<dbReference type="InterPro" id="IPR017452">
    <property type="entry name" value="GPCR_Rhodpsn_7TM"/>
</dbReference>
<keyword evidence="7" id="KW-0675">Receptor</keyword>
<evidence type="ECO:0000256" key="6">
    <source>
        <dbReference type="ARBA" id="ARBA00023136"/>
    </source>
</evidence>
<feature type="region of interest" description="Disordered" evidence="9">
    <location>
        <begin position="218"/>
        <end position="250"/>
    </location>
</feature>
<feature type="domain" description="G-protein coupled receptors family 1 profile" evidence="11">
    <location>
        <begin position="1"/>
        <end position="142"/>
    </location>
</feature>
<evidence type="ECO:0000259" key="11">
    <source>
        <dbReference type="PROSITE" id="PS50262"/>
    </source>
</evidence>
<keyword evidence="4 10" id="KW-1133">Transmembrane helix</keyword>
<keyword evidence="8" id="KW-0807">Transducer</keyword>
<name>A0ABM1A4A9_APLCA</name>
<feature type="region of interest" description="Disordered" evidence="9">
    <location>
        <begin position="272"/>
        <end position="293"/>
    </location>
</feature>
<dbReference type="Proteomes" id="UP000694888">
    <property type="component" value="Unplaced"/>
</dbReference>
<proteinExistence type="predicted"/>
<feature type="transmembrane region" description="Helical" evidence="10">
    <location>
        <begin position="94"/>
        <end position="113"/>
    </location>
</feature>
<dbReference type="PROSITE" id="PS50262">
    <property type="entry name" value="G_PROTEIN_RECEP_F1_2"/>
    <property type="match status" value="1"/>
</dbReference>
<keyword evidence="3 10" id="KW-0812">Transmembrane</keyword>
<feature type="transmembrane region" description="Helical" evidence="10">
    <location>
        <begin position="43"/>
        <end position="69"/>
    </location>
</feature>
<accession>A0ABM1A4A9</accession>
<feature type="compositionally biased region" description="Polar residues" evidence="9">
    <location>
        <begin position="353"/>
        <end position="365"/>
    </location>
</feature>
<keyword evidence="2" id="KW-1003">Cell membrane</keyword>
<protein>
    <submittedName>
        <fullName evidence="13">Uncharacterized protein LOC101855353</fullName>
    </submittedName>
</protein>
<evidence type="ECO:0000256" key="9">
    <source>
        <dbReference type="SAM" id="MobiDB-lite"/>
    </source>
</evidence>
<dbReference type="Pfam" id="PF00001">
    <property type="entry name" value="7tm_1"/>
    <property type="match status" value="1"/>
</dbReference>
<evidence type="ECO:0000256" key="4">
    <source>
        <dbReference type="ARBA" id="ARBA00022989"/>
    </source>
</evidence>
<dbReference type="CDD" id="cd00637">
    <property type="entry name" value="7tm_classA_rhodopsin-like"/>
    <property type="match status" value="1"/>
</dbReference>